<reference evidence="2" key="1">
    <citation type="submission" date="2021-02" db="EMBL/GenBank/DDBJ databases">
        <authorList>
            <person name="Nowell W R."/>
        </authorList>
    </citation>
    <scope>NUCLEOTIDE SEQUENCE</scope>
    <source>
        <strain evidence="2">Ploen Becks lab</strain>
    </source>
</reference>
<comment type="caution">
    <text evidence="2">The sequence shown here is derived from an EMBL/GenBank/DDBJ whole genome shotgun (WGS) entry which is preliminary data.</text>
</comment>
<dbReference type="EMBL" id="CAJNOC010004164">
    <property type="protein sequence ID" value="CAF1011860.1"/>
    <property type="molecule type" value="Genomic_DNA"/>
</dbReference>
<keyword evidence="1" id="KW-1133">Transmembrane helix</keyword>
<gene>
    <name evidence="2" type="ORF">OXX778_LOCUS16932</name>
</gene>
<evidence type="ECO:0000313" key="3">
    <source>
        <dbReference type="Proteomes" id="UP000663879"/>
    </source>
</evidence>
<keyword evidence="3" id="KW-1185">Reference proteome</keyword>
<name>A0A814HNM8_9BILA</name>
<keyword evidence="1" id="KW-0472">Membrane</keyword>
<feature type="transmembrane region" description="Helical" evidence="1">
    <location>
        <begin position="63"/>
        <end position="80"/>
    </location>
</feature>
<protein>
    <submittedName>
        <fullName evidence="2">Uncharacterized protein</fullName>
    </submittedName>
</protein>
<sequence>MRKILIINLKLIESIRIGIDDPIVQKMLNSSLVQTICVSGFCSCALVHYNQNYANSNSRSRQMFMMATVIGGFHGIFLSYKFKSINVLFIGSSTGAITFSTTKRYLERKQLVRK</sequence>
<evidence type="ECO:0000256" key="1">
    <source>
        <dbReference type="SAM" id="Phobius"/>
    </source>
</evidence>
<evidence type="ECO:0000313" key="2">
    <source>
        <dbReference type="EMBL" id="CAF1011860.1"/>
    </source>
</evidence>
<accession>A0A814HNM8</accession>
<dbReference type="AlphaFoldDB" id="A0A814HNM8"/>
<dbReference type="Proteomes" id="UP000663879">
    <property type="component" value="Unassembled WGS sequence"/>
</dbReference>
<keyword evidence="1" id="KW-0812">Transmembrane</keyword>
<feature type="transmembrane region" description="Helical" evidence="1">
    <location>
        <begin position="86"/>
        <end position="106"/>
    </location>
</feature>
<organism evidence="2 3">
    <name type="scientific">Brachionus calyciflorus</name>
    <dbReference type="NCBI Taxonomy" id="104777"/>
    <lineage>
        <taxon>Eukaryota</taxon>
        <taxon>Metazoa</taxon>
        <taxon>Spiralia</taxon>
        <taxon>Gnathifera</taxon>
        <taxon>Rotifera</taxon>
        <taxon>Eurotatoria</taxon>
        <taxon>Monogononta</taxon>
        <taxon>Pseudotrocha</taxon>
        <taxon>Ploima</taxon>
        <taxon>Brachionidae</taxon>
        <taxon>Brachionus</taxon>
    </lineage>
</organism>
<proteinExistence type="predicted"/>